<evidence type="ECO:0000313" key="3">
    <source>
        <dbReference type="Proteomes" id="UP000515277"/>
    </source>
</evidence>
<organism evidence="2 3">
    <name type="scientific">Pseudomonas protegens</name>
    <dbReference type="NCBI Taxonomy" id="380021"/>
    <lineage>
        <taxon>Bacteria</taxon>
        <taxon>Pseudomonadati</taxon>
        <taxon>Pseudomonadota</taxon>
        <taxon>Gammaproteobacteria</taxon>
        <taxon>Pseudomonadales</taxon>
        <taxon>Pseudomonadaceae</taxon>
        <taxon>Pseudomonas</taxon>
    </lineage>
</organism>
<dbReference type="AlphaFoldDB" id="A0A7G7XDN3"/>
<name>A0A7G7XDN3_9PSED</name>
<feature type="transmembrane region" description="Helical" evidence="1">
    <location>
        <begin position="437"/>
        <end position="458"/>
    </location>
</feature>
<sequence length="462" mass="51763">MNGIERFVRVSLKKIAAEKNLDRVIHLSRFLGEVLWKNSTGYYQLVELERELVERIESRVPIFEGSHRCCYGHVLTKAYDTGGHTRVVERLITSNALQDSAVLVLDAATGLAQERLSRARHGCTVMSSMGPGLNRISALVAEFIRFETIILYLHPHDIESVVAAGIASRRNGTKILFYNHADHVFSYGYGVADRVLEISHFGWALRDARGCLDRSVFAGIPLGLPSKRRFRTSTSGLQQGSIVAAGTAYKFKPVMGWSFPDFVRAICLRANYRVEVVGPSFWRDWWWWPIMYSQRGRFAVHARLEHKKYLEFMACASAYVDSFPIVGGTAFAEVMGQGIPCFGVLTGSHGYSPADLVKSASVDELITDLVNFEVTGVKAGPDENNVFEQVRKIHDVEEVALRVAGAFSKDVVGIAPPWPCEGKIDTEYFKKIWMESFFPIVPVHVFPPVELILAFVLIKKRS</sequence>
<keyword evidence="1" id="KW-0812">Transmembrane</keyword>
<gene>
    <name evidence="2" type="ORF">GGI48_02460</name>
</gene>
<evidence type="ECO:0000313" key="2">
    <source>
        <dbReference type="EMBL" id="QNH78078.1"/>
    </source>
</evidence>
<evidence type="ECO:0000256" key="1">
    <source>
        <dbReference type="SAM" id="Phobius"/>
    </source>
</evidence>
<reference evidence="3" key="1">
    <citation type="journal article" date="2020" name="Microbiol. Resour. Announc.">
        <title>Complete genome sequences of four natural Pseudomonas isolates that catabolize a wide range of aromatic compounds relevant to lignin valorization.</title>
        <authorList>
            <person name="Hatmaker E.A."/>
            <person name="Presley G."/>
            <person name="Cannon O."/>
            <person name="Guss A.M."/>
            <person name="Elkins J.G."/>
        </authorList>
    </citation>
    <scope>NUCLEOTIDE SEQUENCE [LARGE SCALE GENOMIC DNA]</scope>
    <source>
        <strain evidence="3">H1F5C</strain>
    </source>
</reference>
<dbReference type="EMBL" id="CP060201">
    <property type="protein sequence ID" value="QNH78078.1"/>
    <property type="molecule type" value="Genomic_DNA"/>
</dbReference>
<evidence type="ECO:0008006" key="4">
    <source>
        <dbReference type="Google" id="ProtNLM"/>
    </source>
</evidence>
<keyword evidence="1" id="KW-0472">Membrane</keyword>
<proteinExistence type="predicted"/>
<dbReference type="Gene3D" id="3.40.50.2000">
    <property type="entry name" value="Glycogen Phosphorylase B"/>
    <property type="match status" value="1"/>
</dbReference>
<dbReference type="RefSeq" id="WP_179596766.1">
    <property type="nucleotide sequence ID" value="NZ_CP060201.1"/>
</dbReference>
<keyword evidence="1" id="KW-1133">Transmembrane helix</keyword>
<protein>
    <recommendedName>
        <fullName evidence="4">Group 1 glycosyl transferase</fullName>
    </recommendedName>
</protein>
<dbReference type="Proteomes" id="UP000515277">
    <property type="component" value="Chromosome"/>
</dbReference>
<accession>A0A7G7XDN3</accession>